<dbReference type="GO" id="GO:0032039">
    <property type="term" value="C:integrator complex"/>
    <property type="evidence" value="ECO:0007669"/>
    <property type="project" value="InterPro"/>
</dbReference>
<organism evidence="2 3">
    <name type="scientific">Synaphobranchus kaupii</name>
    <name type="common">Kaup's arrowtooth eel</name>
    <dbReference type="NCBI Taxonomy" id="118154"/>
    <lineage>
        <taxon>Eukaryota</taxon>
        <taxon>Metazoa</taxon>
        <taxon>Chordata</taxon>
        <taxon>Craniata</taxon>
        <taxon>Vertebrata</taxon>
        <taxon>Euteleostomi</taxon>
        <taxon>Actinopterygii</taxon>
        <taxon>Neopterygii</taxon>
        <taxon>Teleostei</taxon>
        <taxon>Anguilliformes</taxon>
        <taxon>Synaphobranchidae</taxon>
        <taxon>Synaphobranchus</taxon>
    </lineage>
</organism>
<dbReference type="PANTHER" id="PTHR28608:SF1">
    <property type="entry name" value="INTEGRATOR COMPLEX SUBUNIT 2"/>
    <property type="match status" value="1"/>
</dbReference>
<dbReference type="EMBL" id="JAINUF010000012">
    <property type="protein sequence ID" value="KAJ8346134.1"/>
    <property type="molecule type" value="Genomic_DNA"/>
</dbReference>
<evidence type="ECO:0000256" key="1">
    <source>
        <dbReference type="SAM" id="MobiDB-lite"/>
    </source>
</evidence>
<proteinExistence type="predicted"/>
<evidence type="ECO:0000313" key="3">
    <source>
        <dbReference type="Proteomes" id="UP001152622"/>
    </source>
</evidence>
<dbReference type="Proteomes" id="UP001152622">
    <property type="component" value="Chromosome 12"/>
</dbReference>
<evidence type="ECO:0000313" key="2">
    <source>
        <dbReference type="EMBL" id="KAJ8346134.1"/>
    </source>
</evidence>
<dbReference type="Pfam" id="PF14750">
    <property type="entry name" value="INTS2"/>
    <property type="match status" value="1"/>
</dbReference>
<dbReference type="AlphaFoldDB" id="A0A9Q1EW29"/>
<protein>
    <recommendedName>
        <fullName evidence="4">Integrator complex subunit 2</fullName>
    </recommendedName>
</protein>
<accession>A0A9Q1EW29</accession>
<dbReference type="GO" id="GO:0034472">
    <property type="term" value="P:snRNA 3'-end processing"/>
    <property type="evidence" value="ECO:0007669"/>
    <property type="project" value="TreeGrafter"/>
</dbReference>
<name>A0A9Q1EW29_SYNKA</name>
<reference evidence="2" key="1">
    <citation type="journal article" date="2023" name="Science">
        <title>Genome structures resolve the early diversification of teleost fishes.</title>
        <authorList>
            <person name="Parey E."/>
            <person name="Louis A."/>
            <person name="Montfort J."/>
            <person name="Bouchez O."/>
            <person name="Roques C."/>
            <person name="Iampietro C."/>
            <person name="Lluch J."/>
            <person name="Castinel A."/>
            <person name="Donnadieu C."/>
            <person name="Desvignes T."/>
            <person name="Floi Bucao C."/>
            <person name="Jouanno E."/>
            <person name="Wen M."/>
            <person name="Mejri S."/>
            <person name="Dirks R."/>
            <person name="Jansen H."/>
            <person name="Henkel C."/>
            <person name="Chen W.J."/>
            <person name="Zahm M."/>
            <person name="Cabau C."/>
            <person name="Klopp C."/>
            <person name="Thompson A.W."/>
            <person name="Robinson-Rechavi M."/>
            <person name="Braasch I."/>
            <person name="Lecointre G."/>
            <person name="Bobe J."/>
            <person name="Postlethwait J.H."/>
            <person name="Berthelot C."/>
            <person name="Roest Crollius H."/>
            <person name="Guiguen Y."/>
        </authorList>
    </citation>
    <scope>NUCLEOTIDE SEQUENCE</scope>
    <source>
        <strain evidence="2">WJC10195</strain>
    </source>
</reference>
<keyword evidence="3" id="KW-1185">Reference proteome</keyword>
<comment type="caution">
    <text evidence="2">The sequence shown here is derived from an EMBL/GenBank/DDBJ whole genome shotgun (WGS) entry which is preliminary data.</text>
</comment>
<gene>
    <name evidence="2" type="ORF">SKAU_G00303270</name>
</gene>
<sequence>MQRKPKSYSATLMDQIPIKYLIHQAQGLQQELGGLHSALLRLLATNYPHLCMVEDWISEEEITGTLPLLRRMLLTSSSCKYSQQQLQEVFRAVPSSGPRLMQILEHLTLLSASELIPYAETLTSNMGLLLNAGVSRRVLQTVNTLWMVLNTVMPRRLWVMTVNALQPSAKLTRQQRYTQNDLMIDPLIVLRCDRRVYRCPPLMDITLHMLNGYLLASKAYLNSHLKETAEFERQAQTISNLGLAGQPDTPEVTREELKNALLAAQDSAAVQILLEVCLPTGEEQGGGAGSLLKGIRGPVRPAGGGAGRGGGARGWPAERPA</sequence>
<dbReference type="OrthoDB" id="70899at2759"/>
<feature type="compositionally biased region" description="Gly residues" evidence="1">
    <location>
        <begin position="302"/>
        <end position="313"/>
    </location>
</feature>
<dbReference type="InterPro" id="IPR029321">
    <property type="entry name" value="INTS2"/>
</dbReference>
<evidence type="ECO:0008006" key="4">
    <source>
        <dbReference type="Google" id="ProtNLM"/>
    </source>
</evidence>
<dbReference type="PANTHER" id="PTHR28608">
    <property type="entry name" value="INTEGRATOR COMPLEX SUBUNIT 2"/>
    <property type="match status" value="1"/>
</dbReference>
<feature type="region of interest" description="Disordered" evidence="1">
    <location>
        <begin position="286"/>
        <end position="321"/>
    </location>
</feature>